<evidence type="ECO:0000256" key="1">
    <source>
        <dbReference type="SAM" id="Phobius"/>
    </source>
</evidence>
<feature type="transmembrane region" description="Helical" evidence="1">
    <location>
        <begin position="36"/>
        <end position="56"/>
    </location>
</feature>
<protein>
    <submittedName>
        <fullName evidence="2">Conserved hypothetical membrane protein (DUF2298)</fullName>
    </submittedName>
</protein>
<feature type="transmembrane region" description="Helical" evidence="1">
    <location>
        <begin position="317"/>
        <end position="338"/>
    </location>
</feature>
<organism evidence="2 3">
    <name type="scientific">Halorhabdus tiamatea SARL4B</name>
    <dbReference type="NCBI Taxonomy" id="1033806"/>
    <lineage>
        <taxon>Archaea</taxon>
        <taxon>Methanobacteriati</taxon>
        <taxon>Methanobacteriota</taxon>
        <taxon>Stenosarchaea group</taxon>
        <taxon>Halobacteria</taxon>
        <taxon>Halobacteriales</taxon>
        <taxon>Haloarculaceae</taxon>
        <taxon>Halorhabdus</taxon>
    </lineage>
</organism>
<feature type="transmembrane region" description="Helical" evidence="1">
    <location>
        <begin position="6"/>
        <end position="29"/>
    </location>
</feature>
<feature type="transmembrane region" description="Helical" evidence="1">
    <location>
        <begin position="91"/>
        <end position="111"/>
    </location>
</feature>
<keyword evidence="1" id="KW-0472">Membrane</keyword>
<keyword evidence="3" id="KW-1185">Reference proteome</keyword>
<dbReference type="HOGENOM" id="CLU_011570_0_0_2"/>
<gene>
    <name evidence="2" type="ORF">HTIA_2696</name>
</gene>
<feature type="transmembrane region" description="Helical" evidence="1">
    <location>
        <begin position="382"/>
        <end position="404"/>
    </location>
</feature>
<dbReference type="NCBIfam" id="TIGR03662">
    <property type="entry name" value="Chlor_Arch_YYY"/>
    <property type="match status" value="1"/>
</dbReference>
<dbReference type="AlphaFoldDB" id="S6D445"/>
<feature type="transmembrane region" description="Helical" evidence="1">
    <location>
        <begin position="502"/>
        <end position="520"/>
    </location>
</feature>
<proteinExistence type="predicted"/>
<keyword evidence="1" id="KW-1133">Transmembrane helix</keyword>
<feature type="transmembrane region" description="Helical" evidence="1">
    <location>
        <begin position="532"/>
        <end position="553"/>
    </location>
</feature>
<dbReference type="Pfam" id="PF10060">
    <property type="entry name" value="DUF2298"/>
    <property type="match status" value="1"/>
</dbReference>
<keyword evidence="1" id="KW-0812">Transmembrane</keyword>
<feature type="transmembrane region" description="Helical" evidence="1">
    <location>
        <begin position="206"/>
        <end position="233"/>
    </location>
</feature>
<dbReference type="PATRIC" id="fig|1033806.12.peg.2683"/>
<dbReference type="PANTHER" id="PTHR10790:SF51">
    <property type="entry name" value="TETRATRICOPEPTIDE REPEAT PROTEIN"/>
    <property type="match status" value="1"/>
</dbReference>
<evidence type="ECO:0000313" key="2">
    <source>
        <dbReference type="EMBL" id="CCQ34800.1"/>
    </source>
</evidence>
<feature type="transmembrane region" description="Helical" evidence="1">
    <location>
        <begin position="424"/>
        <end position="442"/>
    </location>
</feature>
<dbReference type="InterPro" id="IPR018746">
    <property type="entry name" value="DUF2298"/>
</dbReference>
<feature type="transmembrane region" description="Helical" evidence="1">
    <location>
        <begin position="173"/>
        <end position="194"/>
    </location>
</feature>
<accession>S6D445</accession>
<reference evidence="2 3" key="1">
    <citation type="journal article" date="2014" name="Environ. Microbiol.">
        <title>Halorhabdus tiamatea: proteogenomics and glycosidase activity measurements identify the first cultivated euryarchaeon from a deep-sea anoxic brine lake as potential polysaccharide degrader.</title>
        <authorList>
            <person name="Werner J."/>
            <person name="Ferrer M."/>
            <person name="Michel G."/>
            <person name="Mann A.J."/>
            <person name="Huang S."/>
            <person name="Juarez S."/>
            <person name="Ciordia S."/>
            <person name="Albar J.P."/>
            <person name="Alcaide M."/>
            <person name="La Cono V."/>
            <person name="Yakimov M.M."/>
            <person name="Antunes A."/>
            <person name="Taborda M."/>
            <person name="Da Costa M.S."/>
            <person name="Amann R.I."/>
            <person name="Gloeckner F.O."/>
            <person name="Golyshina O.V."/>
            <person name="Golyshin P.N."/>
            <person name="Teeling H."/>
        </authorList>
    </citation>
    <scope>NUCLEOTIDE SEQUENCE [LARGE SCALE GENOMIC DNA]</scope>
    <source>
        <strain evidence="3">SARL4B</strain>
    </source>
</reference>
<dbReference type="KEGG" id="hti:HTIA_2696"/>
<feature type="transmembrane region" description="Helical" evidence="1">
    <location>
        <begin position="573"/>
        <end position="592"/>
    </location>
</feature>
<name>S6D445_9EURY</name>
<feature type="transmembrane region" description="Helical" evidence="1">
    <location>
        <begin position="285"/>
        <end position="305"/>
    </location>
</feature>
<dbReference type="EMBL" id="HF571520">
    <property type="protein sequence ID" value="CCQ34800.1"/>
    <property type="molecule type" value="Genomic_DNA"/>
</dbReference>
<feature type="transmembrane region" description="Helical" evidence="1">
    <location>
        <begin position="454"/>
        <end position="482"/>
    </location>
</feature>
<feature type="transmembrane region" description="Helical" evidence="1">
    <location>
        <begin position="344"/>
        <end position="362"/>
    </location>
</feature>
<dbReference type="Proteomes" id="UP000015381">
    <property type="component" value="Chromosome I"/>
</dbReference>
<dbReference type="PANTHER" id="PTHR10790">
    <property type="entry name" value="TPR-DOMAIN CONTAINING PROTEIN"/>
    <property type="match status" value="1"/>
</dbReference>
<sequence>MMEFGLVLTWLAVYLVVLFVGFIITRAVLAGLADEGAGIALPAALAIVWVVTYLLGHVSLPIGLWAGLATLAAVAVLARRRRTGRIDLSPFLETAAVFTVAFLLLVAIRAFDPAVHPGGGEKFLDFGLLRSLLRGSTLPPADFWFAGEPVQYYYGGHLLASMLARLTGTAGRYAYNLALAGFYAMVVTAAYGLAKNVAVDRELPGRLAGGLGAFFVGVASNLVPAGQLVVLALPAGLSARLAETAGFDLEGLATGLANFDYWTASRVIPGTINEFPVFAWLNGDMHAHMTSTPFLLLAATLLYGYYRTPADQRMRRLGLLSALGPLAAMLAVVNTWSFPSVGGLTVLTVALAPASPQSLLPAHFSQRLASKDWWRRETVRHFLAVAAGTAVLAIGFALSVPFWLAAASGGQGIGLFPPRSGLGPLLLVHGAFLVAFGLYFARYTMPHLNRPWEIVGLVVALLVVTLLADAPAVALFGTLILGGWALRRIDAHADGPTPGFETILIVAGAGLALLVEFVFVREHAGPGRMNTVFKVYAQVWILWSAAIGVVLAGLVADRRPSIGLRRVGWRRGFAVLTAALVLVTGIYGGLALSQHFANGPTGTATGEPTLDALAFVEADHPGEAPAIRWLDDLEGQPTIVSRPGTDIYRWVNGPSSLTGIPTVAGWVHETGYREPAAYWKRVDDVEQIFTGEPAVQRGLLAAYGVEYIYVGPLERGAYDEITVDRIDAVTVAESWNEVTIYRVDQNALPS</sequence>
<evidence type="ECO:0000313" key="3">
    <source>
        <dbReference type="Proteomes" id="UP000015381"/>
    </source>
</evidence>